<accession>A0AAV4TKC9</accession>
<organism evidence="2 3">
    <name type="scientific">Caerostris darwini</name>
    <dbReference type="NCBI Taxonomy" id="1538125"/>
    <lineage>
        <taxon>Eukaryota</taxon>
        <taxon>Metazoa</taxon>
        <taxon>Ecdysozoa</taxon>
        <taxon>Arthropoda</taxon>
        <taxon>Chelicerata</taxon>
        <taxon>Arachnida</taxon>
        <taxon>Araneae</taxon>
        <taxon>Araneomorphae</taxon>
        <taxon>Entelegynae</taxon>
        <taxon>Araneoidea</taxon>
        <taxon>Araneidae</taxon>
        <taxon>Caerostris</taxon>
    </lineage>
</organism>
<protein>
    <submittedName>
        <fullName evidence="2">Uncharacterized protein</fullName>
    </submittedName>
</protein>
<evidence type="ECO:0000256" key="1">
    <source>
        <dbReference type="SAM" id="MobiDB-lite"/>
    </source>
</evidence>
<proteinExistence type="predicted"/>
<evidence type="ECO:0000313" key="2">
    <source>
        <dbReference type="EMBL" id="GIY45936.1"/>
    </source>
</evidence>
<evidence type="ECO:0000313" key="3">
    <source>
        <dbReference type="Proteomes" id="UP001054837"/>
    </source>
</evidence>
<feature type="region of interest" description="Disordered" evidence="1">
    <location>
        <begin position="1"/>
        <end position="23"/>
    </location>
</feature>
<dbReference type="EMBL" id="BPLQ01009683">
    <property type="protein sequence ID" value="GIY45936.1"/>
    <property type="molecule type" value="Genomic_DNA"/>
</dbReference>
<sequence length="92" mass="10365">MVKGPDRNACTSNGEEKSSDENAEMVIKTFSIEKLTTLSTKLLAGQQQRSFVNNECLLLKNKLAREKHMIDTARYVQENSWGKSSICVQLDN</sequence>
<reference evidence="2 3" key="1">
    <citation type="submission" date="2021-06" db="EMBL/GenBank/DDBJ databases">
        <title>Caerostris darwini draft genome.</title>
        <authorList>
            <person name="Kono N."/>
            <person name="Arakawa K."/>
        </authorList>
    </citation>
    <scope>NUCLEOTIDE SEQUENCE [LARGE SCALE GENOMIC DNA]</scope>
</reference>
<dbReference type="AlphaFoldDB" id="A0AAV4TKC9"/>
<keyword evidence="3" id="KW-1185">Reference proteome</keyword>
<comment type="caution">
    <text evidence="2">The sequence shown here is derived from an EMBL/GenBank/DDBJ whole genome shotgun (WGS) entry which is preliminary data.</text>
</comment>
<gene>
    <name evidence="2" type="ORF">CDAR_380391</name>
</gene>
<name>A0AAV4TKC9_9ARAC</name>
<dbReference type="Proteomes" id="UP001054837">
    <property type="component" value="Unassembled WGS sequence"/>
</dbReference>